<feature type="region of interest" description="Disordered" evidence="1">
    <location>
        <begin position="1"/>
        <end position="27"/>
    </location>
</feature>
<dbReference type="HOGENOM" id="CLU_2995801_0_0_6"/>
<evidence type="ECO:0000313" key="3">
    <source>
        <dbReference type="Proteomes" id="UP000002490"/>
    </source>
</evidence>
<evidence type="ECO:0000256" key="1">
    <source>
        <dbReference type="SAM" id="MobiDB-lite"/>
    </source>
</evidence>
<dbReference type="EMBL" id="AE009952">
    <property type="protein sequence ID" value="AAM85868.1"/>
    <property type="molecule type" value="Genomic_DNA"/>
</dbReference>
<proteinExistence type="predicted"/>
<dbReference type="KEGG" id="ypk:y2309"/>
<sequence>MSGNRQPGDMKHPVKSRYRHRHNPPSLIVPITKEMDDEKENSTVSALHCSYICRLNG</sequence>
<dbReference type="DNASU" id="1147256"/>
<feature type="compositionally biased region" description="Basic residues" evidence="1">
    <location>
        <begin position="13"/>
        <end position="23"/>
    </location>
</feature>
<dbReference type="Proteomes" id="UP000002490">
    <property type="component" value="Chromosome"/>
</dbReference>
<dbReference type="AlphaFoldDB" id="Q8CL34"/>
<protein>
    <submittedName>
        <fullName evidence="2">Uncharacterized protein</fullName>
    </submittedName>
</protein>
<accession>Q8CL34</accession>
<name>Q8CL34_YERPE</name>
<organism evidence="2 3">
    <name type="scientific">Yersinia pestis</name>
    <dbReference type="NCBI Taxonomy" id="632"/>
    <lineage>
        <taxon>Bacteria</taxon>
        <taxon>Pseudomonadati</taxon>
        <taxon>Pseudomonadota</taxon>
        <taxon>Gammaproteobacteria</taxon>
        <taxon>Enterobacterales</taxon>
        <taxon>Yersiniaceae</taxon>
        <taxon>Yersinia</taxon>
    </lineage>
</organism>
<reference evidence="2 3" key="1">
    <citation type="journal article" date="2002" name="J. Bacteriol.">
        <title>Genome sequence of Yersinia pestis KIM.</title>
        <authorList>
            <person name="Deng W."/>
            <person name="Burland V."/>
            <person name="Plunkett G.III."/>
            <person name="Boutin A."/>
            <person name="Mayhew G.F."/>
            <person name="Liss P."/>
            <person name="Perna N.T."/>
            <person name="Rose D.J."/>
            <person name="Mau B."/>
            <person name="Zhou S."/>
            <person name="Schwartz D.C."/>
            <person name="Fetherston J.D."/>
            <person name="Lindler L.E."/>
            <person name="Brubaker R.R."/>
            <person name="Plana G.V."/>
            <person name="Straley S.C."/>
            <person name="McDonough K.A."/>
            <person name="Nilles M.L."/>
            <person name="Matson J.S."/>
            <person name="Blattner F.R."/>
            <person name="Perry R.D."/>
        </authorList>
    </citation>
    <scope>NUCLEOTIDE SEQUENCE [LARGE SCALE GENOMIC DNA]</scope>
    <source>
        <strain evidence="3">KIM10+ / Biovar Mediaevalis</strain>
    </source>
</reference>
<gene>
    <name evidence="2" type="ordered locus">y2309</name>
</gene>
<evidence type="ECO:0000313" key="2">
    <source>
        <dbReference type="EMBL" id="AAM85868.1"/>
    </source>
</evidence>